<keyword evidence="4" id="KW-0067">ATP-binding</keyword>
<dbReference type="GO" id="GO:0005524">
    <property type="term" value="F:ATP binding"/>
    <property type="evidence" value="ECO:0007669"/>
    <property type="project" value="UniProtKB-KW"/>
</dbReference>
<dbReference type="InterPro" id="IPR032675">
    <property type="entry name" value="LRR_dom_sf"/>
</dbReference>
<sequence length="787" mass="89528">PTVKQFIKTSECLISRLHKTLVNCHDEMHLEDIYVDITLVEGQVETKSGRKSNKGLDKACKIYNIDEGEHAAISTDNLFDFSEREQRETKVIALLGRAGIGKSVLVQRVCLDWVNGSFGQFEFVFWFKCRTLNLEKQYKLRDLLFEPFLPALRDTGEVFQYLCHHPDKVLVIVDDFEDFQDCDGLLQPTTCPSREKPQSVRQLLAGLLQKKLLRGCTVLVTARPRGTFNQYLTRVDKVVEVMGFSPQHREEFVRKYFEDSSLAVKVSECLQQHRFMLSFCFIPLFCRFLCFILKAKHRAGDKCLTLPATLTSLFQSIFQVLLQSGAYTRSGTQTPALLAKHKANLLRLSTLAYSGVQSHSSVCAESETAAMTNFALKHGFLRPFLMNGQEREQECGKAFSHSALQNFLGAMYLLFSEDVKCKGLLRIIMLEQKKKRSQEDWLDIVRRALVGLAFQEGSDFIDCFVNNPKNKVKSKKQKSLQRYLGELDTSALSGVRLLELCHCVHETQNPELATRVASKLNETLSFLRTRLTPPDIFVLLHLMQKSPRKFCIDLRETGIDLPGIRQFVELKNVTSFRVSVTDAVKLWEHLEQTGEEELLHTSLLKFSVNPFEVNSLKDIDDLDLLVQLHKGRRFLSWLVSLFSCSFSLSLSLSLPPFLSLALLPCLSRLELMLRSFFLTLFHSLYDNIIGDKGAEKLAEILPAMTSLKVLDVQFNNITDVGAQSLTHSLKNCPHMESIWLVTHIVTARMGGFSGMAREVEYLIGETLRPNIAVKSLESPHPAIYRKY</sequence>
<dbReference type="AlphaFoldDB" id="A0A4W3HS43"/>
<dbReference type="SUPFAM" id="SSF52540">
    <property type="entry name" value="P-loop containing nucleoside triphosphate hydrolases"/>
    <property type="match status" value="1"/>
</dbReference>
<feature type="domain" description="NACHT" evidence="5">
    <location>
        <begin position="90"/>
        <end position="232"/>
    </location>
</feature>
<reference evidence="7" key="3">
    <citation type="journal article" date="2014" name="Nature">
        <title>Elephant shark genome provides unique insights into gnathostome evolution.</title>
        <authorList>
            <consortium name="International Elephant Shark Genome Sequencing Consortium"/>
            <person name="Venkatesh B."/>
            <person name="Lee A.P."/>
            <person name="Ravi V."/>
            <person name="Maurya A.K."/>
            <person name="Lian M.M."/>
            <person name="Swann J.B."/>
            <person name="Ohta Y."/>
            <person name="Flajnik M.F."/>
            <person name="Sutoh Y."/>
            <person name="Kasahara M."/>
            <person name="Hoon S."/>
            <person name="Gangu V."/>
            <person name="Roy S.W."/>
            <person name="Irimia M."/>
            <person name="Korzh V."/>
            <person name="Kondrychyn I."/>
            <person name="Lim Z.W."/>
            <person name="Tay B.H."/>
            <person name="Tohari S."/>
            <person name="Kong K.W."/>
            <person name="Ho S."/>
            <person name="Lorente-Galdos B."/>
            <person name="Quilez J."/>
            <person name="Marques-Bonet T."/>
            <person name="Raney B.J."/>
            <person name="Ingham P.W."/>
            <person name="Tay A."/>
            <person name="Hillier L.W."/>
            <person name="Minx P."/>
            <person name="Boehm T."/>
            <person name="Wilson R.K."/>
            <person name="Brenner S."/>
            <person name="Warren W.C."/>
        </authorList>
    </citation>
    <scope>NUCLEOTIDE SEQUENCE [LARGE SCALE GENOMIC DNA]</scope>
</reference>
<keyword evidence="2" id="KW-0677">Repeat</keyword>
<evidence type="ECO:0000256" key="4">
    <source>
        <dbReference type="ARBA" id="ARBA00022840"/>
    </source>
</evidence>
<reference evidence="7" key="2">
    <citation type="journal article" date="2007" name="PLoS Biol.">
        <title>Survey sequencing and comparative analysis of the elephant shark (Callorhinchus milii) genome.</title>
        <authorList>
            <person name="Venkatesh B."/>
            <person name="Kirkness E.F."/>
            <person name="Loh Y.H."/>
            <person name="Halpern A.L."/>
            <person name="Lee A.P."/>
            <person name="Johnson J."/>
            <person name="Dandona N."/>
            <person name="Viswanathan L.D."/>
            <person name="Tay A."/>
            <person name="Venter J.C."/>
            <person name="Strausberg R.L."/>
            <person name="Brenner S."/>
        </authorList>
    </citation>
    <scope>NUCLEOTIDE SEQUENCE [LARGE SCALE GENOMIC DNA]</scope>
</reference>
<evidence type="ECO:0000256" key="2">
    <source>
        <dbReference type="ARBA" id="ARBA00022737"/>
    </source>
</evidence>
<dbReference type="Ensembl" id="ENSCMIT00000020515.1">
    <property type="protein sequence ID" value="ENSCMIP00000020143.1"/>
    <property type="gene ID" value="ENSCMIG00000009314.1"/>
</dbReference>
<dbReference type="InterPro" id="IPR008095">
    <property type="entry name" value="MHC_II_transact"/>
</dbReference>
<dbReference type="InterPro" id="IPR001611">
    <property type="entry name" value="Leu-rich_rpt"/>
</dbReference>
<name>A0A4W3HS43_CALMI</name>
<proteinExistence type="predicted"/>
<evidence type="ECO:0000256" key="3">
    <source>
        <dbReference type="ARBA" id="ARBA00022741"/>
    </source>
</evidence>
<accession>A0A4W3HS43</accession>
<evidence type="ECO:0000256" key="1">
    <source>
        <dbReference type="ARBA" id="ARBA00022614"/>
    </source>
</evidence>
<dbReference type="Pfam" id="PF17776">
    <property type="entry name" value="NLRC4_HD2"/>
    <property type="match status" value="1"/>
</dbReference>
<evidence type="ECO:0000259" key="5">
    <source>
        <dbReference type="PROSITE" id="PS50837"/>
    </source>
</evidence>
<keyword evidence="1" id="KW-0433">Leucine-rich repeat</keyword>
<dbReference type="PRINTS" id="PR01719">
    <property type="entry name" value="MHCIIACTVATR"/>
</dbReference>
<dbReference type="InterPro" id="IPR027417">
    <property type="entry name" value="P-loop_NTPase"/>
</dbReference>
<keyword evidence="7" id="KW-1185">Reference proteome</keyword>
<dbReference type="GeneTree" id="ENSGT00940000161578"/>
<reference evidence="7" key="1">
    <citation type="journal article" date="2006" name="Science">
        <title>Ancient noncoding elements conserved in the human genome.</title>
        <authorList>
            <person name="Venkatesh B."/>
            <person name="Kirkness E.F."/>
            <person name="Loh Y.H."/>
            <person name="Halpern A.L."/>
            <person name="Lee A.P."/>
            <person name="Johnson J."/>
            <person name="Dandona N."/>
            <person name="Viswanathan L.D."/>
            <person name="Tay A."/>
            <person name="Venter J.C."/>
            <person name="Strausberg R.L."/>
            <person name="Brenner S."/>
        </authorList>
    </citation>
    <scope>NUCLEOTIDE SEQUENCE [LARGE SCALE GENOMIC DNA]</scope>
</reference>
<dbReference type="SUPFAM" id="SSF52047">
    <property type="entry name" value="RNI-like"/>
    <property type="match status" value="1"/>
</dbReference>
<reference evidence="6" key="5">
    <citation type="submission" date="2025-09" db="UniProtKB">
        <authorList>
            <consortium name="Ensembl"/>
        </authorList>
    </citation>
    <scope>IDENTIFICATION</scope>
</reference>
<dbReference type="InParanoid" id="A0A4W3HS43"/>
<dbReference type="PANTHER" id="PTHR47189:SF1">
    <property type="entry name" value="MHC CLASS II TRANSACTIVATOR"/>
    <property type="match status" value="1"/>
</dbReference>
<organism evidence="6 7">
    <name type="scientific">Callorhinchus milii</name>
    <name type="common">Ghost shark</name>
    <dbReference type="NCBI Taxonomy" id="7868"/>
    <lineage>
        <taxon>Eukaryota</taxon>
        <taxon>Metazoa</taxon>
        <taxon>Chordata</taxon>
        <taxon>Craniata</taxon>
        <taxon>Vertebrata</taxon>
        <taxon>Chondrichthyes</taxon>
        <taxon>Holocephali</taxon>
        <taxon>Chimaeriformes</taxon>
        <taxon>Callorhinchidae</taxon>
        <taxon>Callorhinchus</taxon>
    </lineage>
</organism>
<dbReference type="Pfam" id="PF13516">
    <property type="entry name" value="LRR_6"/>
    <property type="match status" value="1"/>
</dbReference>
<dbReference type="Gene3D" id="3.80.10.10">
    <property type="entry name" value="Ribonuclease Inhibitor"/>
    <property type="match status" value="1"/>
</dbReference>
<dbReference type="PROSITE" id="PS50837">
    <property type="entry name" value="NACHT"/>
    <property type="match status" value="1"/>
</dbReference>
<dbReference type="STRING" id="7868.ENSCMIP00000020143"/>
<dbReference type="GO" id="GO:0045944">
    <property type="term" value="P:positive regulation of transcription by RNA polymerase II"/>
    <property type="evidence" value="ECO:0007669"/>
    <property type="project" value="TreeGrafter"/>
</dbReference>
<reference evidence="6" key="4">
    <citation type="submission" date="2025-08" db="UniProtKB">
        <authorList>
            <consortium name="Ensembl"/>
        </authorList>
    </citation>
    <scope>IDENTIFICATION</scope>
</reference>
<dbReference type="FunFam" id="3.40.50.300:FF:001028">
    <property type="entry name" value="Class II major histocompatibility complex transactivator"/>
    <property type="match status" value="1"/>
</dbReference>
<dbReference type="Proteomes" id="UP000314986">
    <property type="component" value="Unassembled WGS sequence"/>
</dbReference>
<dbReference type="Gene3D" id="3.40.50.300">
    <property type="entry name" value="P-loop containing nucleotide triphosphate hydrolases"/>
    <property type="match status" value="1"/>
</dbReference>
<dbReference type="GO" id="GO:0045345">
    <property type="term" value="P:positive regulation of MHC class I biosynthetic process"/>
    <property type="evidence" value="ECO:0007669"/>
    <property type="project" value="TreeGrafter"/>
</dbReference>
<dbReference type="Pfam" id="PF05729">
    <property type="entry name" value="NACHT"/>
    <property type="match status" value="1"/>
</dbReference>
<evidence type="ECO:0000313" key="6">
    <source>
        <dbReference type="Ensembl" id="ENSCMIP00000020143.1"/>
    </source>
</evidence>
<keyword evidence="3" id="KW-0547">Nucleotide-binding</keyword>
<dbReference type="GO" id="GO:0045348">
    <property type="term" value="P:positive regulation of MHC class II biosynthetic process"/>
    <property type="evidence" value="ECO:0007669"/>
    <property type="project" value="TreeGrafter"/>
</dbReference>
<dbReference type="PANTHER" id="PTHR47189">
    <property type="entry name" value="MHC CLASS II TRANSACTIVATOR"/>
    <property type="match status" value="1"/>
</dbReference>
<protein>
    <recommendedName>
        <fullName evidence="5">NACHT domain-containing protein</fullName>
    </recommendedName>
</protein>
<dbReference type="InterPro" id="IPR041267">
    <property type="entry name" value="NLRP_HD2"/>
</dbReference>
<dbReference type="InterPro" id="IPR007111">
    <property type="entry name" value="NACHT_NTPase"/>
</dbReference>
<evidence type="ECO:0000313" key="7">
    <source>
        <dbReference type="Proteomes" id="UP000314986"/>
    </source>
</evidence>